<protein>
    <recommendedName>
        <fullName evidence="2">histidine kinase</fullName>
        <ecNumber evidence="2">2.7.13.3</ecNumber>
    </recommendedName>
</protein>
<dbReference type="InterPro" id="IPR003594">
    <property type="entry name" value="HATPase_dom"/>
</dbReference>
<dbReference type="SMART" id="SM00388">
    <property type="entry name" value="HisKA"/>
    <property type="match status" value="1"/>
</dbReference>
<keyword evidence="3" id="KW-0597">Phosphoprotein</keyword>
<dbReference type="EC" id="2.7.13.3" evidence="2"/>
<dbReference type="SMART" id="SM00387">
    <property type="entry name" value="HATPase_c"/>
    <property type="match status" value="1"/>
</dbReference>
<sequence>MPAFDVPEASLSEAEFLCRLFPNGGEMGARIRQLDWSATQLGPVHGWPQSLRTAVAVMLGSRIPMMVHWGPELVHFYNDGYATILHTKHPGALGQPAAPWWAEMWPFLLTIFEPVLAGQTTYFENGLVLPNRQGFVEETYFTFSHSPLYDEKGAVAGIFVTALETTASVLQQRRLALLSHLTAQTALATSPAETAQHLIGALATNPHDIPFALLYTHELRAEHAHLRAWFGVPAGEPAAPAALAAASPLHQAWPVADALRQAEPLLVPSIAERLGALPAGDWPVPPQQALLLPVSLGEGSPESAVLVVGLSARLPLNEAYRSFLSLVADYAGRALARAQAAAEDRRLTQALREMNASLDSFVHIVAHDLRGPVTNLRGLADAYADEEPGPAREHLVALVRHEAGRLSDTVQGLLQVLRAQYEAPVAEAEVAAWADLYAGVHAELAEYLRQQHGTVVTDFAAAPRVHYPPAYAASILKNLVHNALKYRSPHRPPVVRIQTRRDGQAVVLTVADNGRGIDLPRDHERLFQPFTRLTGEGEGAGLGLHLIRTLIQQRGGTLTVASTPNVGTTFTVVLPGAALPR</sequence>
<evidence type="ECO:0000256" key="1">
    <source>
        <dbReference type="ARBA" id="ARBA00000085"/>
    </source>
</evidence>
<dbReference type="GO" id="GO:0016301">
    <property type="term" value="F:kinase activity"/>
    <property type="evidence" value="ECO:0007669"/>
    <property type="project" value="UniProtKB-KW"/>
</dbReference>
<evidence type="ECO:0000313" key="10">
    <source>
        <dbReference type="EMBL" id="MBF9221592.1"/>
    </source>
</evidence>
<evidence type="ECO:0000256" key="3">
    <source>
        <dbReference type="ARBA" id="ARBA00022553"/>
    </source>
</evidence>
<dbReference type="SUPFAM" id="SSF47384">
    <property type="entry name" value="Homodimeric domain of signal transducing histidine kinase"/>
    <property type="match status" value="1"/>
</dbReference>
<name>A0ABS0I3S3_9BACT</name>
<reference evidence="10 11" key="1">
    <citation type="submission" date="2020-11" db="EMBL/GenBank/DDBJ databases">
        <authorList>
            <person name="Kim M.K."/>
        </authorList>
    </citation>
    <scope>NUCLEOTIDE SEQUENCE [LARGE SCALE GENOMIC DNA]</scope>
    <source>
        <strain evidence="10 11">BT662</strain>
    </source>
</reference>
<dbReference type="PRINTS" id="PR00344">
    <property type="entry name" value="BCTRLSENSOR"/>
</dbReference>
<dbReference type="Proteomes" id="UP000618931">
    <property type="component" value="Unassembled WGS sequence"/>
</dbReference>
<dbReference type="SUPFAM" id="SSF55781">
    <property type="entry name" value="GAF domain-like"/>
    <property type="match status" value="1"/>
</dbReference>
<keyword evidence="4" id="KW-0808">Transferase</keyword>
<dbReference type="InterPro" id="IPR003661">
    <property type="entry name" value="HisK_dim/P_dom"/>
</dbReference>
<keyword evidence="8" id="KW-0902">Two-component regulatory system</keyword>
<dbReference type="Pfam" id="PF00512">
    <property type="entry name" value="HisKA"/>
    <property type="match status" value="1"/>
</dbReference>
<dbReference type="Pfam" id="PF02518">
    <property type="entry name" value="HATPase_c"/>
    <property type="match status" value="1"/>
</dbReference>
<dbReference type="Gene3D" id="3.30.565.10">
    <property type="entry name" value="Histidine kinase-like ATPase, C-terminal domain"/>
    <property type="match status" value="1"/>
</dbReference>
<evidence type="ECO:0000256" key="8">
    <source>
        <dbReference type="ARBA" id="ARBA00023012"/>
    </source>
</evidence>
<organism evidence="10 11">
    <name type="scientific">Hymenobacter ruricola</name>
    <dbReference type="NCBI Taxonomy" id="2791023"/>
    <lineage>
        <taxon>Bacteria</taxon>
        <taxon>Pseudomonadati</taxon>
        <taxon>Bacteroidota</taxon>
        <taxon>Cytophagia</taxon>
        <taxon>Cytophagales</taxon>
        <taxon>Hymenobacteraceae</taxon>
        <taxon>Hymenobacter</taxon>
    </lineage>
</organism>
<comment type="catalytic activity">
    <reaction evidence="1">
        <text>ATP + protein L-histidine = ADP + protein N-phospho-L-histidine.</text>
        <dbReference type="EC" id="2.7.13.3"/>
    </reaction>
</comment>
<evidence type="ECO:0000256" key="5">
    <source>
        <dbReference type="ARBA" id="ARBA00022741"/>
    </source>
</evidence>
<evidence type="ECO:0000256" key="6">
    <source>
        <dbReference type="ARBA" id="ARBA00022777"/>
    </source>
</evidence>
<keyword evidence="7" id="KW-0067">ATP-binding</keyword>
<dbReference type="PANTHER" id="PTHR42878:SF7">
    <property type="entry name" value="SENSOR HISTIDINE KINASE GLRK"/>
    <property type="match status" value="1"/>
</dbReference>
<evidence type="ECO:0000256" key="2">
    <source>
        <dbReference type="ARBA" id="ARBA00012438"/>
    </source>
</evidence>
<evidence type="ECO:0000256" key="4">
    <source>
        <dbReference type="ARBA" id="ARBA00022679"/>
    </source>
</evidence>
<dbReference type="InterPro" id="IPR004358">
    <property type="entry name" value="Sig_transdc_His_kin-like_C"/>
</dbReference>
<dbReference type="RefSeq" id="WP_196293042.1">
    <property type="nucleotide sequence ID" value="NZ_JADQDM010000004.1"/>
</dbReference>
<dbReference type="InterPro" id="IPR036097">
    <property type="entry name" value="HisK_dim/P_sf"/>
</dbReference>
<dbReference type="Gene3D" id="3.30.450.20">
    <property type="entry name" value="PAS domain"/>
    <property type="match status" value="1"/>
</dbReference>
<dbReference type="SUPFAM" id="SSF55874">
    <property type="entry name" value="ATPase domain of HSP90 chaperone/DNA topoisomerase II/histidine kinase"/>
    <property type="match status" value="1"/>
</dbReference>
<dbReference type="EMBL" id="JADQDM010000004">
    <property type="protein sequence ID" value="MBF9221592.1"/>
    <property type="molecule type" value="Genomic_DNA"/>
</dbReference>
<keyword evidence="6 10" id="KW-0418">Kinase</keyword>
<gene>
    <name evidence="10" type="ORF">I2H31_10795</name>
</gene>
<evidence type="ECO:0000259" key="9">
    <source>
        <dbReference type="PROSITE" id="PS50109"/>
    </source>
</evidence>
<accession>A0ABS0I3S3</accession>
<dbReference type="Gene3D" id="3.30.450.40">
    <property type="match status" value="1"/>
</dbReference>
<keyword evidence="5" id="KW-0547">Nucleotide-binding</keyword>
<feature type="domain" description="Histidine kinase" evidence="9">
    <location>
        <begin position="364"/>
        <end position="578"/>
    </location>
</feature>
<dbReference type="InterPro" id="IPR029016">
    <property type="entry name" value="GAF-like_dom_sf"/>
</dbReference>
<dbReference type="PANTHER" id="PTHR42878">
    <property type="entry name" value="TWO-COMPONENT HISTIDINE KINASE"/>
    <property type="match status" value="1"/>
</dbReference>
<comment type="caution">
    <text evidence="10">The sequence shown here is derived from an EMBL/GenBank/DDBJ whole genome shotgun (WGS) entry which is preliminary data.</text>
</comment>
<dbReference type="InterPro" id="IPR005467">
    <property type="entry name" value="His_kinase_dom"/>
</dbReference>
<evidence type="ECO:0000313" key="11">
    <source>
        <dbReference type="Proteomes" id="UP000618931"/>
    </source>
</evidence>
<dbReference type="Gene3D" id="1.10.287.130">
    <property type="match status" value="1"/>
</dbReference>
<dbReference type="CDD" id="cd00082">
    <property type="entry name" value="HisKA"/>
    <property type="match status" value="1"/>
</dbReference>
<dbReference type="PROSITE" id="PS50109">
    <property type="entry name" value="HIS_KIN"/>
    <property type="match status" value="1"/>
</dbReference>
<proteinExistence type="predicted"/>
<dbReference type="InterPro" id="IPR036890">
    <property type="entry name" value="HATPase_C_sf"/>
</dbReference>
<evidence type="ECO:0000256" key="7">
    <source>
        <dbReference type="ARBA" id="ARBA00022840"/>
    </source>
</evidence>
<keyword evidence="11" id="KW-1185">Reference proteome</keyword>
<dbReference type="InterPro" id="IPR050351">
    <property type="entry name" value="BphY/WalK/GraS-like"/>
</dbReference>